<keyword evidence="1" id="KW-0175">Coiled coil</keyword>
<organism evidence="3 4">
    <name type="scientific">Calothrix parietina FACHB-288</name>
    <dbReference type="NCBI Taxonomy" id="2692896"/>
    <lineage>
        <taxon>Bacteria</taxon>
        <taxon>Bacillati</taxon>
        <taxon>Cyanobacteriota</taxon>
        <taxon>Cyanophyceae</taxon>
        <taxon>Nostocales</taxon>
        <taxon>Calotrichaceae</taxon>
        <taxon>Calothrix</taxon>
    </lineage>
</organism>
<feature type="region of interest" description="Disordered" evidence="2">
    <location>
        <begin position="1"/>
        <end position="22"/>
    </location>
</feature>
<evidence type="ECO:0000256" key="2">
    <source>
        <dbReference type="SAM" id="MobiDB-lite"/>
    </source>
</evidence>
<evidence type="ECO:0000313" key="3">
    <source>
        <dbReference type="EMBL" id="MBD2199514.1"/>
    </source>
</evidence>
<dbReference type="EMBL" id="JACJQH010000061">
    <property type="protein sequence ID" value="MBD2199514.1"/>
    <property type="molecule type" value="Genomic_DNA"/>
</dbReference>
<evidence type="ECO:0000313" key="4">
    <source>
        <dbReference type="Proteomes" id="UP000658514"/>
    </source>
</evidence>
<gene>
    <name evidence="3" type="ORF">H6G24_29225</name>
</gene>
<evidence type="ECO:0000256" key="1">
    <source>
        <dbReference type="SAM" id="Coils"/>
    </source>
</evidence>
<dbReference type="Proteomes" id="UP000658514">
    <property type="component" value="Unassembled WGS sequence"/>
</dbReference>
<accession>A0ABR8AHY4</accession>
<reference evidence="3 4" key="1">
    <citation type="journal article" date="2020" name="ISME J.">
        <title>Comparative genomics reveals insights into cyanobacterial evolution and habitat adaptation.</title>
        <authorList>
            <person name="Chen M.Y."/>
            <person name="Teng W.K."/>
            <person name="Zhao L."/>
            <person name="Hu C.X."/>
            <person name="Zhou Y.K."/>
            <person name="Han B.P."/>
            <person name="Song L.R."/>
            <person name="Shu W.S."/>
        </authorList>
    </citation>
    <scope>NUCLEOTIDE SEQUENCE [LARGE SCALE GENOMIC DNA]</scope>
    <source>
        <strain evidence="3 4">FACHB-288</strain>
    </source>
</reference>
<keyword evidence="4" id="KW-1185">Reference proteome</keyword>
<comment type="caution">
    <text evidence="3">The sequence shown here is derived from an EMBL/GenBank/DDBJ whole genome shotgun (WGS) entry which is preliminary data.</text>
</comment>
<sequence>MLDDNEEDLEDDELEEDEEYPEELYPVLELSDALFDLIEKLEKVSQKLDNYEQEYIEADTEVRQSFDLPNREIFKRWNEFVYGAIAELDNLGEPI</sequence>
<feature type="coiled-coil region" evidence="1">
    <location>
        <begin position="34"/>
        <end position="61"/>
    </location>
</feature>
<dbReference type="RefSeq" id="WP_190548683.1">
    <property type="nucleotide sequence ID" value="NZ_CAWPNO010000097.1"/>
</dbReference>
<proteinExistence type="predicted"/>
<protein>
    <submittedName>
        <fullName evidence="3">Uncharacterized protein</fullName>
    </submittedName>
</protein>
<name>A0ABR8AHY4_9CYAN</name>